<evidence type="ECO:0000313" key="3">
    <source>
        <dbReference type="Proteomes" id="UP000637980"/>
    </source>
</evidence>
<dbReference type="GO" id="GO:0016740">
    <property type="term" value="F:transferase activity"/>
    <property type="evidence" value="ECO:0007669"/>
    <property type="project" value="UniProtKB-KW"/>
</dbReference>
<dbReference type="Gene3D" id="3.40.50.2000">
    <property type="entry name" value="Glycogen Phosphorylase B"/>
    <property type="match status" value="2"/>
</dbReference>
<keyword evidence="2" id="KW-0808">Transferase</keyword>
<keyword evidence="3" id="KW-1185">Reference proteome</keyword>
<dbReference type="PANTHER" id="PTHR12526:SF638">
    <property type="entry name" value="SPORE COAT PROTEIN SA"/>
    <property type="match status" value="1"/>
</dbReference>
<sequence>MAKIAIVATDSWYVWNFRADTIRRLVSDGYAVTVYSGNRDYLDHLSALGTQVEYLPLDGRRVRPLRELGVLLRFIWRLKRDSPDIVLSFNPKANLYTGLARHLVRFGWIANISGLGVLGEISGFWSLLVLRIFRIAFIHVNHCIFQNEADLEAWKDAKIVPADLSSRQFGTGVNLSEFACVQPPEGALKVICIARLLEKKGIGEYIELAKSVRSKAPRIDFLLAGNHVPVSHGGFPAEKIAAAEAAGHIQYLGMLEDVQPLLSGRTVGCLLTRYKEGIPRSMIEFLATGRPILISSFDAATDLVPDQSNGHIVAVQESNWLETASDYIMDLEENPEQYQILCCNARAMAETRFDGNVGIEEYLKQIKNLL</sequence>
<dbReference type="Pfam" id="PF00534">
    <property type="entry name" value="Glycos_transf_1"/>
    <property type="match status" value="1"/>
</dbReference>
<evidence type="ECO:0000313" key="2">
    <source>
        <dbReference type="EMBL" id="GHB24536.1"/>
    </source>
</evidence>
<dbReference type="Proteomes" id="UP000637980">
    <property type="component" value="Unassembled WGS sequence"/>
</dbReference>
<dbReference type="RefSeq" id="WP_189435758.1">
    <property type="nucleotide sequence ID" value="NZ_BMXE01000002.1"/>
</dbReference>
<gene>
    <name evidence="2" type="ORF">GCM10007094_10730</name>
</gene>
<name>A0ABQ3E3I1_9HYPH</name>
<proteinExistence type="predicted"/>
<dbReference type="InterPro" id="IPR001296">
    <property type="entry name" value="Glyco_trans_1"/>
</dbReference>
<dbReference type="PANTHER" id="PTHR12526">
    <property type="entry name" value="GLYCOSYLTRANSFERASE"/>
    <property type="match status" value="1"/>
</dbReference>
<reference evidence="3" key="1">
    <citation type="journal article" date="2019" name="Int. J. Syst. Evol. Microbiol.">
        <title>The Global Catalogue of Microorganisms (GCM) 10K type strain sequencing project: providing services to taxonomists for standard genome sequencing and annotation.</title>
        <authorList>
            <consortium name="The Broad Institute Genomics Platform"/>
            <consortium name="The Broad Institute Genome Sequencing Center for Infectious Disease"/>
            <person name="Wu L."/>
            <person name="Ma J."/>
        </authorList>
    </citation>
    <scope>NUCLEOTIDE SEQUENCE [LARGE SCALE GENOMIC DNA]</scope>
    <source>
        <strain evidence="3">KCTC 12861</strain>
    </source>
</reference>
<protein>
    <submittedName>
        <fullName evidence="2">Glycosyl transferase</fullName>
    </submittedName>
</protein>
<dbReference type="EMBL" id="BMXE01000002">
    <property type="protein sequence ID" value="GHB24536.1"/>
    <property type="molecule type" value="Genomic_DNA"/>
</dbReference>
<organism evidence="2 3">
    <name type="scientific">Pseudovibrio japonicus</name>
    <dbReference type="NCBI Taxonomy" id="366534"/>
    <lineage>
        <taxon>Bacteria</taxon>
        <taxon>Pseudomonadati</taxon>
        <taxon>Pseudomonadota</taxon>
        <taxon>Alphaproteobacteria</taxon>
        <taxon>Hyphomicrobiales</taxon>
        <taxon>Stappiaceae</taxon>
        <taxon>Pseudovibrio</taxon>
    </lineage>
</organism>
<accession>A0ABQ3E3I1</accession>
<evidence type="ECO:0000259" key="1">
    <source>
        <dbReference type="Pfam" id="PF00534"/>
    </source>
</evidence>
<comment type="caution">
    <text evidence="2">The sequence shown here is derived from an EMBL/GenBank/DDBJ whole genome shotgun (WGS) entry which is preliminary data.</text>
</comment>
<feature type="domain" description="Glycosyl transferase family 1" evidence="1">
    <location>
        <begin position="183"/>
        <end position="346"/>
    </location>
</feature>
<dbReference type="SUPFAM" id="SSF53756">
    <property type="entry name" value="UDP-Glycosyltransferase/glycogen phosphorylase"/>
    <property type="match status" value="1"/>
</dbReference>